<organism evidence="2 3">
    <name type="scientific">Ceutorhynchus assimilis</name>
    <name type="common">cabbage seed weevil</name>
    <dbReference type="NCBI Taxonomy" id="467358"/>
    <lineage>
        <taxon>Eukaryota</taxon>
        <taxon>Metazoa</taxon>
        <taxon>Ecdysozoa</taxon>
        <taxon>Arthropoda</taxon>
        <taxon>Hexapoda</taxon>
        <taxon>Insecta</taxon>
        <taxon>Pterygota</taxon>
        <taxon>Neoptera</taxon>
        <taxon>Endopterygota</taxon>
        <taxon>Coleoptera</taxon>
        <taxon>Polyphaga</taxon>
        <taxon>Cucujiformia</taxon>
        <taxon>Curculionidae</taxon>
        <taxon>Ceutorhynchinae</taxon>
        <taxon>Ceutorhynchus</taxon>
    </lineage>
</organism>
<name>A0A9N9MTI3_9CUCU</name>
<evidence type="ECO:0000313" key="3">
    <source>
        <dbReference type="Proteomes" id="UP001152799"/>
    </source>
</evidence>
<evidence type="ECO:0000256" key="1">
    <source>
        <dbReference type="SAM" id="SignalP"/>
    </source>
</evidence>
<sequence length="220" mass="24088">MGSAGLVRWYLACLSGTLLLIDAVIGGPVPERDERNMMVVPMGSIMPTSTRFIQVPVAAVNPPPQFFYNQYNPPSFKQQPQIQQPFVRGPFQFLGNWIQQTPWLPVEVNVPDVFQNIGNGINQATSNVQQFTQNVGNGVSQFTQNVGSGVSQFTQNVGNGFQQWMQQLGQRVPFIGNIVTTIGGTRVPAVPSSEQVLVMVPVNYPGGQQLVLEEALEAFP</sequence>
<keyword evidence="3" id="KW-1185">Reference proteome</keyword>
<dbReference type="Proteomes" id="UP001152799">
    <property type="component" value="Chromosome 4"/>
</dbReference>
<evidence type="ECO:0000313" key="2">
    <source>
        <dbReference type="EMBL" id="CAG9768309.1"/>
    </source>
</evidence>
<dbReference type="EMBL" id="OU892280">
    <property type="protein sequence ID" value="CAG9768309.1"/>
    <property type="molecule type" value="Genomic_DNA"/>
</dbReference>
<reference evidence="2" key="1">
    <citation type="submission" date="2022-01" db="EMBL/GenBank/DDBJ databases">
        <authorList>
            <person name="King R."/>
        </authorList>
    </citation>
    <scope>NUCLEOTIDE SEQUENCE</scope>
</reference>
<dbReference type="AlphaFoldDB" id="A0A9N9MTI3"/>
<feature type="chain" id="PRO_5040331122" evidence="1">
    <location>
        <begin position="27"/>
        <end position="220"/>
    </location>
</feature>
<dbReference type="Gene3D" id="1.20.120.20">
    <property type="entry name" value="Apolipoprotein"/>
    <property type="match status" value="1"/>
</dbReference>
<accession>A0A9N9MTI3</accession>
<dbReference type="OrthoDB" id="7330171at2759"/>
<feature type="signal peptide" evidence="1">
    <location>
        <begin position="1"/>
        <end position="26"/>
    </location>
</feature>
<protein>
    <submittedName>
        <fullName evidence="2">Uncharacterized protein</fullName>
    </submittedName>
</protein>
<proteinExistence type="predicted"/>
<keyword evidence="1" id="KW-0732">Signal</keyword>
<gene>
    <name evidence="2" type="ORF">CEUTPL_LOCUS8855</name>
</gene>